<feature type="transmembrane region" description="Helical" evidence="2">
    <location>
        <begin position="480"/>
        <end position="503"/>
    </location>
</feature>
<dbReference type="RefSeq" id="WP_344805813.1">
    <property type="nucleotide sequence ID" value="NZ_BAABBO010000009.1"/>
</dbReference>
<comment type="caution">
    <text evidence="3">The sequence shown here is derived from an EMBL/GenBank/DDBJ whole genome shotgun (WGS) entry which is preliminary data.</text>
</comment>
<organism evidence="3 4">
    <name type="scientific">Allohahella marinimesophila</name>
    <dbReference type="NCBI Taxonomy" id="1054972"/>
    <lineage>
        <taxon>Bacteria</taxon>
        <taxon>Pseudomonadati</taxon>
        <taxon>Pseudomonadota</taxon>
        <taxon>Gammaproteobacteria</taxon>
        <taxon>Oceanospirillales</taxon>
        <taxon>Hahellaceae</taxon>
        <taxon>Allohahella</taxon>
    </lineage>
</organism>
<dbReference type="PANTHER" id="PTHR32309:SF13">
    <property type="entry name" value="FERRIC ENTEROBACTIN TRANSPORT PROTEIN FEPE"/>
    <property type="match status" value="1"/>
</dbReference>
<name>A0ABP7P975_9GAMM</name>
<dbReference type="PANTHER" id="PTHR32309">
    <property type="entry name" value="TYROSINE-PROTEIN KINASE"/>
    <property type="match status" value="1"/>
</dbReference>
<feature type="transmembrane region" description="Helical" evidence="2">
    <location>
        <begin position="24"/>
        <end position="48"/>
    </location>
</feature>
<feature type="coiled-coil region" evidence="1">
    <location>
        <begin position="263"/>
        <end position="351"/>
    </location>
</feature>
<feature type="transmembrane region" description="Helical" evidence="2">
    <location>
        <begin position="421"/>
        <end position="442"/>
    </location>
</feature>
<dbReference type="EMBL" id="BAABBO010000009">
    <property type="protein sequence ID" value="GAA3961771.1"/>
    <property type="molecule type" value="Genomic_DNA"/>
</dbReference>
<keyword evidence="1" id="KW-0175">Coiled coil</keyword>
<evidence type="ECO:0008006" key="5">
    <source>
        <dbReference type="Google" id="ProtNLM"/>
    </source>
</evidence>
<keyword evidence="4" id="KW-1185">Reference proteome</keyword>
<proteinExistence type="predicted"/>
<evidence type="ECO:0000256" key="1">
    <source>
        <dbReference type="SAM" id="Coils"/>
    </source>
</evidence>
<reference evidence="4" key="1">
    <citation type="journal article" date="2019" name="Int. J. Syst. Evol. Microbiol.">
        <title>The Global Catalogue of Microorganisms (GCM) 10K type strain sequencing project: providing services to taxonomists for standard genome sequencing and annotation.</title>
        <authorList>
            <consortium name="The Broad Institute Genomics Platform"/>
            <consortium name="The Broad Institute Genome Sequencing Center for Infectious Disease"/>
            <person name="Wu L."/>
            <person name="Ma J."/>
        </authorList>
    </citation>
    <scope>NUCLEOTIDE SEQUENCE [LARGE SCALE GENOMIC DNA]</scope>
    <source>
        <strain evidence="4">JCM 17555</strain>
    </source>
</reference>
<dbReference type="InterPro" id="IPR050445">
    <property type="entry name" value="Bact_polysacc_biosynth/exp"/>
</dbReference>
<evidence type="ECO:0000256" key="2">
    <source>
        <dbReference type="SAM" id="Phobius"/>
    </source>
</evidence>
<sequence length="517" mass="57547">MYDLDEESRSGPSNFVPAFRRHRIALALGILVLLALASIITIALPPVYRSTGTVLVETQQIPTDLVKSTITSLASERIDVIKQRVMTREKLLDIIDRYAYFDKSGTPAELNELLDDVRENITITVIESQTGSRRANETAIAFSVAFDSKNPAIAQSVANDLVTLFLSENVKARTERASETTEFLEGEAQKVKRQLDATELAVAEFKLENKDTLPEHLDLYVDMLDQSRRKADAIDRSITSAVSQGELLTTQLTLLRSQLAGGSSVAQNNLDELRNDYRRLSLKYKEQHPDLIELRSQIESLESQAPSDEQRRLSPEELTIRGQLAEIDAQVKALRRDKIAEDDKIADLEERIIAIPQVERGLAALNRDYVAKVEQYNLIRGKTMEAGMSESLEQGRKAERFSILEPPLLPTSAEKPNRPKVFAMGSVLAFGLPIGIVLLIGFRDRSIRGSEAIKEITKAKPLIEIPYIRTEAELSAGRRAIGYSLMATAALVGVTLLAVHLLYMPIDLLLLKVASRF</sequence>
<feature type="coiled-coil region" evidence="1">
    <location>
        <begin position="181"/>
        <end position="208"/>
    </location>
</feature>
<evidence type="ECO:0000313" key="3">
    <source>
        <dbReference type="EMBL" id="GAA3961771.1"/>
    </source>
</evidence>
<gene>
    <name evidence="3" type="ORF">GCM10022278_19760</name>
</gene>
<keyword evidence="2" id="KW-1133">Transmembrane helix</keyword>
<protein>
    <recommendedName>
        <fullName evidence="5">Polysaccharide chain length determinant protein (PEP-CTERM system associated)</fullName>
    </recommendedName>
</protein>
<accession>A0ABP7P975</accession>
<evidence type="ECO:0000313" key="4">
    <source>
        <dbReference type="Proteomes" id="UP001501337"/>
    </source>
</evidence>
<dbReference type="Proteomes" id="UP001501337">
    <property type="component" value="Unassembled WGS sequence"/>
</dbReference>
<keyword evidence="2" id="KW-0812">Transmembrane</keyword>
<keyword evidence="2" id="KW-0472">Membrane</keyword>